<dbReference type="EMBL" id="AP024086">
    <property type="protein sequence ID" value="BCL59683.1"/>
    <property type="molecule type" value="Genomic_DNA"/>
</dbReference>
<evidence type="ECO:0000313" key="2">
    <source>
        <dbReference type="Proteomes" id="UP000826725"/>
    </source>
</evidence>
<organism evidence="1 2">
    <name type="scientific">Desulfomarina profundi</name>
    <dbReference type="NCBI Taxonomy" id="2772557"/>
    <lineage>
        <taxon>Bacteria</taxon>
        <taxon>Pseudomonadati</taxon>
        <taxon>Thermodesulfobacteriota</taxon>
        <taxon>Desulfobulbia</taxon>
        <taxon>Desulfobulbales</taxon>
        <taxon>Desulfobulbaceae</taxon>
        <taxon>Desulfomarina</taxon>
    </lineage>
</organism>
<gene>
    <name evidence="1" type="ORF">DGMP_03760</name>
</gene>
<protein>
    <submittedName>
        <fullName evidence="1">Uncharacterized protein</fullName>
    </submittedName>
</protein>
<dbReference type="KEGG" id="dbk:DGMP_03760"/>
<keyword evidence="2" id="KW-1185">Reference proteome</keyword>
<accession>A0A8D5FE83</accession>
<sequence>MPGTKMEKNKRKKLIDEIILFINYAVPEDERQNAVAFIEKYKQDDLVLALLREFYATLPEAREEAVVRIAKLMARQDVFLLVVSTTGKQHYLYAVSREGVVFLNEYGKEVDGQILSFFHLDSHEDFLKSCSSPEELPEYHADVEETILCPACGVTEGEYHLLGCIVEVCPWCEGQLSNCNCRFEQMGVDELETDEQLEKFNDLLTAKGRIPFRKEQSPAYPSGSAGLDG</sequence>
<dbReference type="AlphaFoldDB" id="A0A8D5FE83"/>
<dbReference type="Proteomes" id="UP000826725">
    <property type="component" value="Chromosome"/>
</dbReference>
<name>A0A8D5FE83_9BACT</name>
<proteinExistence type="predicted"/>
<reference evidence="1" key="1">
    <citation type="submission" date="2020-09" db="EMBL/GenBank/DDBJ databases">
        <title>Desulfogranum mesoprofundum gen. nov., sp. nov., a novel mesophilic, sulfate-reducing chemolithoautotroph isolated from a deep-sea hydrothermal vent chimney in the Suiyo Seamount.</title>
        <authorList>
            <person name="Hashimoto Y."/>
            <person name="Nakagawa S."/>
        </authorList>
    </citation>
    <scope>NUCLEOTIDE SEQUENCE</scope>
    <source>
        <strain evidence="1">KT2</strain>
    </source>
</reference>
<evidence type="ECO:0000313" key="1">
    <source>
        <dbReference type="EMBL" id="BCL59683.1"/>
    </source>
</evidence>